<keyword evidence="3" id="KW-0378">Hydrolase</keyword>
<dbReference type="InterPro" id="IPR052710">
    <property type="entry name" value="CAAX_protease"/>
</dbReference>
<feature type="transmembrane region" description="Helical" evidence="1">
    <location>
        <begin position="79"/>
        <end position="100"/>
    </location>
</feature>
<keyword evidence="3" id="KW-0645">Protease</keyword>
<sequence>MIDERTKAIGSMFFILLCYILSYGILNALLSGYHADACFVQMLSGSFLLYMIWKREKKKQINFFEESRFLPFPQSWKPLGWAVLLGIGLNCFVGGFINLLPLSDRMVSSYMEASSAPVRGVAPAMAFVIISIIAPFIEECLFRGVILRRMRKSMDDLAAIALTSTVFGLLHGQIIWIMYAIILGMVLGLVYVLYDSIYPAIVLHMSFNLVSGIPMILNQQGLVYRFTYGNPFFLFLMMAGGFTGVAVILYRIYFKSFMQKTTTAGIVSNDL</sequence>
<keyword evidence="1" id="KW-0472">Membrane</keyword>
<dbReference type="GO" id="GO:0080120">
    <property type="term" value="P:CAAX-box protein maturation"/>
    <property type="evidence" value="ECO:0007669"/>
    <property type="project" value="UniProtKB-ARBA"/>
</dbReference>
<feature type="transmembrane region" description="Helical" evidence="1">
    <location>
        <begin position="120"/>
        <end position="142"/>
    </location>
</feature>
<organism evidence="3 4">
    <name type="scientific">Hungatella hathewayi</name>
    <dbReference type="NCBI Taxonomy" id="154046"/>
    <lineage>
        <taxon>Bacteria</taxon>
        <taxon>Bacillati</taxon>
        <taxon>Bacillota</taxon>
        <taxon>Clostridia</taxon>
        <taxon>Lachnospirales</taxon>
        <taxon>Lachnospiraceae</taxon>
        <taxon>Hungatella</taxon>
    </lineage>
</organism>
<protein>
    <submittedName>
        <fullName evidence="3">CPBP family intramembrane metalloprotease</fullName>
    </submittedName>
</protein>
<keyword evidence="1" id="KW-1133">Transmembrane helix</keyword>
<dbReference type="PANTHER" id="PTHR36435:SF1">
    <property type="entry name" value="CAAX AMINO TERMINAL PROTEASE FAMILY PROTEIN"/>
    <property type="match status" value="1"/>
</dbReference>
<feature type="transmembrane region" description="Helical" evidence="1">
    <location>
        <begin position="7"/>
        <end position="26"/>
    </location>
</feature>
<dbReference type="AlphaFoldDB" id="A0AAW9WRL5"/>
<dbReference type="GO" id="GO:0004175">
    <property type="term" value="F:endopeptidase activity"/>
    <property type="evidence" value="ECO:0007669"/>
    <property type="project" value="UniProtKB-ARBA"/>
</dbReference>
<dbReference type="Proteomes" id="UP000434223">
    <property type="component" value="Unassembled WGS sequence"/>
</dbReference>
<gene>
    <name evidence="3" type="ORF">GNE07_29435</name>
</gene>
<dbReference type="RefSeq" id="WP_155561015.1">
    <property type="nucleotide sequence ID" value="NZ_WNME01000048.1"/>
</dbReference>
<dbReference type="Pfam" id="PF02517">
    <property type="entry name" value="Rce1-like"/>
    <property type="match status" value="1"/>
</dbReference>
<comment type="caution">
    <text evidence="3">The sequence shown here is derived from an EMBL/GenBank/DDBJ whole genome shotgun (WGS) entry which is preliminary data.</text>
</comment>
<keyword evidence="1" id="KW-0812">Transmembrane</keyword>
<dbReference type="EMBL" id="WNME01000048">
    <property type="protein sequence ID" value="MUB67142.1"/>
    <property type="molecule type" value="Genomic_DNA"/>
</dbReference>
<name>A0AAW9WRL5_9FIRM</name>
<dbReference type="InterPro" id="IPR003675">
    <property type="entry name" value="Rce1/LyrA-like_dom"/>
</dbReference>
<feature type="domain" description="CAAX prenyl protease 2/Lysostaphin resistance protein A-like" evidence="2">
    <location>
        <begin position="123"/>
        <end position="210"/>
    </location>
</feature>
<feature type="transmembrane region" description="Helical" evidence="1">
    <location>
        <begin position="232"/>
        <end position="253"/>
    </location>
</feature>
<dbReference type="PANTHER" id="PTHR36435">
    <property type="entry name" value="SLR1288 PROTEIN"/>
    <property type="match status" value="1"/>
</dbReference>
<evidence type="ECO:0000313" key="4">
    <source>
        <dbReference type="Proteomes" id="UP000434223"/>
    </source>
</evidence>
<feature type="transmembrane region" description="Helical" evidence="1">
    <location>
        <begin position="176"/>
        <end position="194"/>
    </location>
</feature>
<dbReference type="GO" id="GO:0008237">
    <property type="term" value="F:metallopeptidase activity"/>
    <property type="evidence" value="ECO:0007669"/>
    <property type="project" value="UniProtKB-KW"/>
</dbReference>
<accession>A0AAW9WRL5</accession>
<keyword evidence="3" id="KW-0482">Metalloprotease</keyword>
<feature type="transmembrane region" description="Helical" evidence="1">
    <location>
        <begin position="201"/>
        <end position="220"/>
    </location>
</feature>
<evidence type="ECO:0000259" key="2">
    <source>
        <dbReference type="Pfam" id="PF02517"/>
    </source>
</evidence>
<evidence type="ECO:0000313" key="3">
    <source>
        <dbReference type="EMBL" id="MUB67142.1"/>
    </source>
</evidence>
<evidence type="ECO:0000256" key="1">
    <source>
        <dbReference type="SAM" id="Phobius"/>
    </source>
</evidence>
<proteinExistence type="predicted"/>
<reference evidence="3 4" key="1">
    <citation type="submission" date="2019-09" db="EMBL/GenBank/DDBJ databases">
        <title>Draft genome sequencing of Hungatella hathewayi 123Y-2.</title>
        <authorList>
            <person name="Lv Q."/>
            <person name="Li S."/>
        </authorList>
    </citation>
    <scope>NUCLEOTIDE SEQUENCE [LARGE SCALE GENOMIC DNA]</scope>
    <source>
        <strain evidence="3 4">123Y-2</strain>
    </source>
</reference>